<evidence type="ECO:0000256" key="1">
    <source>
        <dbReference type="SAM" id="SignalP"/>
    </source>
</evidence>
<reference evidence="2 3" key="1">
    <citation type="submission" date="2016-10" db="EMBL/GenBank/DDBJ databases">
        <authorList>
            <person name="Varghese N."/>
            <person name="Submissions S."/>
        </authorList>
    </citation>
    <scope>NUCLEOTIDE SEQUENCE [LARGE SCALE GENOMIC DNA]</scope>
    <source>
        <strain evidence="3">DSM 19823 / KCTC 23066 / CCTCC M 208030 / D25</strain>
    </source>
</reference>
<feature type="chain" id="PRO_5042585797" evidence="1">
    <location>
        <begin position="20"/>
        <end position="59"/>
    </location>
</feature>
<name>A0AAJ4W4V5_MYRPR</name>
<dbReference type="KEGG" id="mpw:MPR_2235"/>
<evidence type="ECO:0000313" key="3">
    <source>
        <dbReference type="Proteomes" id="UP000183496"/>
    </source>
</evidence>
<dbReference type="Proteomes" id="UP000183496">
    <property type="component" value="Unassembled WGS sequence"/>
</dbReference>
<dbReference type="RefSeq" id="WP_041892586.1">
    <property type="nucleotide sequence ID" value="NZ_CP010817.1"/>
</dbReference>
<keyword evidence="1" id="KW-0732">Signal</keyword>
<accession>A0AAJ4W4V5</accession>
<keyword evidence="3" id="KW-1185">Reference proteome</keyword>
<sequence>MIKSSLLISVSVLSMLVFAGNYSSVTYATCTGSSNCKACKNCKYCKHCAQKGNSCGVCK</sequence>
<protein>
    <submittedName>
        <fullName evidence="2">Uncharacterized protein</fullName>
    </submittedName>
</protein>
<dbReference type="EMBL" id="FOFY01000009">
    <property type="protein sequence ID" value="SER12212.1"/>
    <property type="molecule type" value="Genomic_DNA"/>
</dbReference>
<gene>
    <name evidence="2" type="ORF">SAMN04488089_109156</name>
</gene>
<proteinExistence type="predicted"/>
<evidence type="ECO:0000313" key="2">
    <source>
        <dbReference type="EMBL" id="SER12212.1"/>
    </source>
</evidence>
<feature type="signal peptide" evidence="1">
    <location>
        <begin position="1"/>
        <end position="19"/>
    </location>
</feature>
<dbReference type="AlphaFoldDB" id="A0AAJ4W4V5"/>
<organism evidence="2 3">
    <name type="scientific">Myroides profundi</name>
    <dbReference type="NCBI Taxonomy" id="480520"/>
    <lineage>
        <taxon>Bacteria</taxon>
        <taxon>Pseudomonadati</taxon>
        <taxon>Bacteroidota</taxon>
        <taxon>Flavobacteriia</taxon>
        <taxon>Flavobacteriales</taxon>
        <taxon>Flavobacteriaceae</taxon>
        <taxon>Myroides</taxon>
    </lineage>
</organism>
<comment type="caution">
    <text evidence="2">The sequence shown here is derived from an EMBL/GenBank/DDBJ whole genome shotgun (WGS) entry which is preliminary data.</text>
</comment>